<dbReference type="Gene3D" id="3.60.20.40">
    <property type="match status" value="1"/>
</dbReference>
<name>A0A016SY94_9BILA</name>
<dbReference type="Proteomes" id="UP000024635">
    <property type="component" value="Unassembled WGS sequence"/>
</dbReference>
<organism evidence="1 2">
    <name type="scientific">Ancylostoma ceylanicum</name>
    <dbReference type="NCBI Taxonomy" id="53326"/>
    <lineage>
        <taxon>Eukaryota</taxon>
        <taxon>Metazoa</taxon>
        <taxon>Ecdysozoa</taxon>
        <taxon>Nematoda</taxon>
        <taxon>Chromadorea</taxon>
        <taxon>Rhabditida</taxon>
        <taxon>Rhabditina</taxon>
        <taxon>Rhabditomorpha</taxon>
        <taxon>Strongyloidea</taxon>
        <taxon>Ancylostomatidae</taxon>
        <taxon>Ancylostomatinae</taxon>
        <taxon>Ancylostoma</taxon>
    </lineage>
</organism>
<comment type="caution">
    <text evidence="1">The sequence shown here is derived from an EMBL/GenBank/DDBJ whole genome shotgun (WGS) entry which is preliminary data.</text>
</comment>
<evidence type="ECO:0000313" key="2">
    <source>
        <dbReference type="Proteomes" id="UP000024635"/>
    </source>
</evidence>
<protein>
    <submittedName>
        <fullName evidence="1">Uncharacterized protein</fullName>
    </submittedName>
</protein>
<proteinExistence type="predicted"/>
<keyword evidence="2" id="KW-1185">Reference proteome</keyword>
<dbReference type="InterPro" id="IPR043137">
    <property type="entry name" value="GGT_ssub_C"/>
</dbReference>
<dbReference type="STRING" id="53326.A0A016SY94"/>
<dbReference type="OrthoDB" id="5864157at2759"/>
<dbReference type="EMBL" id="JARK01001496">
    <property type="protein sequence ID" value="EYB95397.1"/>
    <property type="molecule type" value="Genomic_DNA"/>
</dbReference>
<evidence type="ECO:0000313" key="1">
    <source>
        <dbReference type="EMBL" id="EYB95397.1"/>
    </source>
</evidence>
<accession>A0A016SY94</accession>
<reference evidence="2" key="1">
    <citation type="journal article" date="2015" name="Nat. Genet.">
        <title>The genome and transcriptome of the zoonotic hookworm Ancylostoma ceylanicum identify infection-specific gene families.</title>
        <authorList>
            <person name="Schwarz E.M."/>
            <person name="Hu Y."/>
            <person name="Antoshechkin I."/>
            <person name="Miller M.M."/>
            <person name="Sternberg P.W."/>
            <person name="Aroian R.V."/>
        </authorList>
    </citation>
    <scope>NUCLEOTIDE SEQUENCE</scope>
    <source>
        <strain evidence="2">HY135</strain>
    </source>
</reference>
<dbReference type="InterPro" id="IPR029055">
    <property type="entry name" value="Ntn_hydrolases_N"/>
</dbReference>
<dbReference type="SUPFAM" id="SSF56235">
    <property type="entry name" value="N-terminal nucleophile aminohydrolases (Ntn hydrolases)"/>
    <property type="match status" value="1"/>
</dbReference>
<sequence length="304" mass="34366">MSKERVEYVVNNFLHQGTGSKFVHASYKYCRLPLVPDPTNQRLELRFPCRESYPTSSVFAAFIIRVMRQYALERGLDRGHMDFGFYKLFLQSSKIVEYMCSTRKGLRDNLSLLSEESLSTAIKYLDNETLASITIPQRIATDRVTSAILWRMEMQETILMLNLGSPLDSKKRPSDGTSAASIMVVDTSHDDNPIIVASASGSVRTVEAVASVVLRMLLFDESPAEAIRANASFYDFQQGTFFCENTNKLFRAKLEAKSIRCESTTMDYSKQHDRIAMAARRQKNGRLVAAVDQRPGEFNYAVGF</sequence>
<dbReference type="AlphaFoldDB" id="A0A016SY94"/>
<gene>
    <name evidence="1" type="primary">Acey_s0160.g3333</name>
    <name evidence="1" type="ORF">Y032_0160g3333</name>
</gene>